<gene>
    <name evidence="2" type="ORF">JCM19239_3272</name>
</gene>
<feature type="chain" id="PRO_5045314959" evidence="1">
    <location>
        <begin position="25"/>
        <end position="74"/>
    </location>
</feature>
<evidence type="ECO:0000313" key="3">
    <source>
        <dbReference type="Proteomes" id="UP000029223"/>
    </source>
</evidence>
<protein>
    <submittedName>
        <fullName evidence="2">Uncharacterized protein</fullName>
    </submittedName>
</protein>
<feature type="signal peptide" evidence="1">
    <location>
        <begin position="1"/>
        <end position="24"/>
    </location>
</feature>
<evidence type="ECO:0000256" key="1">
    <source>
        <dbReference type="SAM" id="SignalP"/>
    </source>
</evidence>
<comment type="caution">
    <text evidence="2">The sequence shown here is derived from an EMBL/GenBank/DDBJ whole genome shotgun (WGS) entry which is preliminary data.</text>
</comment>
<dbReference type="EMBL" id="BBMS01000032">
    <property type="protein sequence ID" value="GAL27668.1"/>
    <property type="molecule type" value="Genomic_DNA"/>
</dbReference>
<reference evidence="3" key="2">
    <citation type="submission" date="2014-09" db="EMBL/GenBank/DDBJ databases">
        <authorList>
            <consortium name="NBRP consortium"/>
            <person name="Sawabe T."/>
            <person name="Meirelles P."/>
            <person name="Nakanishi M."/>
            <person name="Sayaka M."/>
            <person name="Hattori M."/>
            <person name="Ohkuma M."/>
        </authorList>
    </citation>
    <scope>NUCLEOTIDE SEQUENCE [LARGE SCALE GENOMIC DNA]</scope>
    <source>
        <strain evidence="3">JCM 19239</strain>
    </source>
</reference>
<sequence>MILRKPFALTVLTAAMANISAVSAQPFDYENTTDNYSQYFGAANVPKDTTIAKDNGNWVLLEFNKGGESNVESS</sequence>
<accession>A0ABQ0JG02</accession>
<proteinExistence type="predicted"/>
<keyword evidence="3" id="KW-1185">Reference proteome</keyword>
<organism evidence="2 3">
    <name type="scientific">Vibrio variabilis</name>
    <dbReference type="NCBI Taxonomy" id="990271"/>
    <lineage>
        <taxon>Bacteria</taxon>
        <taxon>Pseudomonadati</taxon>
        <taxon>Pseudomonadota</taxon>
        <taxon>Gammaproteobacteria</taxon>
        <taxon>Vibrionales</taxon>
        <taxon>Vibrionaceae</taxon>
        <taxon>Vibrio</taxon>
    </lineage>
</organism>
<dbReference type="Proteomes" id="UP000029223">
    <property type="component" value="Unassembled WGS sequence"/>
</dbReference>
<keyword evidence="1" id="KW-0732">Signal</keyword>
<name>A0ABQ0JG02_9VIBR</name>
<reference evidence="3" key="1">
    <citation type="submission" date="2014-09" db="EMBL/GenBank/DDBJ databases">
        <title>Vibrio variabilis JCM 19239. (C206) whole genome shotgun sequence.</title>
        <authorList>
            <person name="Sawabe T."/>
            <person name="Meirelles P."/>
            <person name="Nakanishi M."/>
            <person name="Sayaka M."/>
            <person name="Hattori M."/>
            <person name="Ohkuma M."/>
        </authorList>
    </citation>
    <scope>NUCLEOTIDE SEQUENCE [LARGE SCALE GENOMIC DNA]</scope>
    <source>
        <strain evidence="3">JCM 19239</strain>
    </source>
</reference>
<evidence type="ECO:0000313" key="2">
    <source>
        <dbReference type="EMBL" id="GAL27668.1"/>
    </source>
</evidence>